<keyword evidence="2" id="KW-0285">Flavoprotein</keyword>
<evidence type="ECO:0000256" key="2">
    <source>
        <dbReference type="ARBA" id="ARBA00022630"/>
    </source>
</evidence>
<accession>A0ABQ2WX27</accession>
<dbReference type="SUPFAM" id="SSF51905">
    <property type="entry name" value="FAD/NAD(P)-binding domain"/>
    <property type="match status" value="1"/>
</dbReference>
<evidence type="ECO:0000259" key="5">
    <source>
        <dbReference type="Pfam" id="PF18267"/>
    </source>
</evidence>
<feature type="domain" description="NADH-rubredoxin oxidoreductase C-terminal" evidence="5">
    <location>
        <begin position="320"/>
        <end position="366"/>
    </location>
</feature>
<comment type="cofactor">
    <cofactor evidence="1">
        <name>FAD</name>
        <dbReference type="ChEBI" id="CHEBI:57692"/>
    </cofactor>
</comment>
<dbReference type="Pfam" id="PF07992">
    <property type="entry name" value="Pyr_redox_2"/>
    <property type="match status" value="1"/>
</dbReference>
<name>A0ABQ2WX27_9ACTN</name>
<dbReference type="InterPro" id="IPR016156">
    <property type="entry name" value="FAD/NAD-linked_Rdtase_dimer_sf"/>
</dbReference>
<feature type="domain" description="FAD/NAD(P)-binding" evidence="4">
    <location>
        <begin position="1"/>
        <end position="285"/>
    </location>
</feature>
<keyword evidence="3" id="KW-0274">FAD</keyword>
<comment type="caution">
    <text evidence="6">The sequence shown here is derived from an EMBL/GenBank/DDBJ whole genome shotgun (WGS) entry which is preliminary data.</text>
</comment>
<evidence type="ECO:0000313" key="7">
    <source>
        <dbReference type="Proteomes" id="UP000617743"/>
    </source>
</evidence>
<evidence type="ECO:0000259" key="4">
    <source>
        <dbReference type="Pfam" id="PF07992"/>
    </source>
</evidence>
<protein>
    <submittedName>
        <fullName evidence="6">Nitrite reductase</fullName>
    </submittedName>
</protein>
<gene>
    <name evidence="6" type="ORF">GCM10010383_06410</name>
</gene>
<keyword evidence="7" id="KW-1185">Reference proteome</keyword>
<evidence type="ECO:0000313" key="6">
    <source>
        <dbReference type="EMBL" id="GGW81210.1"/>
    </source>
</evidence>
<organism evidence="6 7">
    <name type="scientific">Streptomyces lomondensis</name>
    <dbReference type="NCBI Taxonomy" id="68229"/>
    <lineage>
        <taxon>Bacteria</taxon>
        <taxon>Bacillati</taxon>
        <taxon>Actinomycetota</taxon>
        <taxon>Actinomycetes</taxon>
        <taxon>Kitasatosporales</taxon>
        <taxon>Streptomycetaceae</taxon>
        <taxon>Streptomyces</taxon>
    </lineage>
</organism>
<dbReference type="Proteomes" id="UP000617743">
    <property type="component" value="Unassembled WGS sequence"/>
</dbReference>
<dbReference type="InterPro" id="IPR050260">
    <property type="entry name" value="FAD-bd_OxRdtase"/>
</dbReference>
<dbReference type="Gene3D" id="3.50.50.60">
    <property type="entry name" value="FAD/NAD(P)-binding domain"/>
    <property type="match status" value="2"/>
</dbReference>
<evidence type="ECO:0000256" key="3">
    <source>
        <dbReference type="ARBA" id="ARBA00022827"/>
    </source>
</evidence>
<dbReference type="PRINTS" id="PR00368">
    <property type="entry name" value="FADPNR"/>
</dbReference>
<dbReference type="InterPro" id="IPR041575">
    <property type="entry name" value="Rubredoxin_C"/>
</dbReference>
<reference evidence="7" key="1">
    <citation type="journal article" date="2019" name="Int. J. Syst. Evol. Microbiol.">
        <title>The Global Catalogue of Microorganisms (GCM) 10K type strain sequencing project: providing services to taxonomists for standard genome sequencing and annotation.</title>
        <authorList>
            <consortium name="The Broad Institute Genomics Platform"/>
            <consortium name="The Broad Institute Genome Sequencing Center for Infectious Disease"/>
            <person name="Wu L."/>
            <person name="Ma J."/>
        </authorList>
    </citation>
    <scope>NUCLEOTIDE SEQUENCE [LARGE SCALE GENOMIC DNA]</scope>
    <source>
        <strain evidence="7">JCM 4866</strain>
    </source>
</reference>
<evidence type="ECO:0000256" key="1">
    <source>
        <dbReference type="ARBA" id="ARBA00001974"/>
    </source>
</evidence>
<sequence>MVIGTGLAGVRLARRLGELGTPALLIGEEEHRPYNRVLLAEVLAGRYSPEVIALPAPAELRRGRVTGIDRDERTVACADGSVIAYDRLVLATGSNPVLPPLRGLFTEDHELPAGVHAFRTMDDCLGLSKAVRPGVKAVVVGGGLLGVSAARALALRGAQVVLAQQSERLMERQLDPAASGLVRRHLTDLGVEVHTECRVRDVRCVGGAVRSVEMADGYALDADLVVVACGVHPRVGLAQTAGLDVRKGIVVDDELRTSDPYIHAIGDCAQHDGVLYGLATPALEQADALAELLAGDPTARYTGTRSLTRLTLTGQDSPFDLAAFGETEALPGDDVVQLADATRGTYRKVVVRDDRLVGGVLVGELGTVGALARAWEGAEPLPSDGGPLLHLLTNDGGS</sequence>
<dbReference type="PANTHER" id="PTHR43429">
    <property type="entry name" value="PYRIDINE NUCLEOTIDE-DISULFIDE OXIDOREDUCTASE DOMAIN-CONTAINING"/>
    <property type="match status" value="1"/>
</dbReference>
<dbReference type="PANTHER" id="PTHR43429:SF3">
    <property type="entry name" value="NITRITE REDUCTASE [NAD(P)H]"/>
    <property type="match status" value="1"/>
</dbReference>
<dbReference type="InterPro" id="IPR036188">
    <property type="entry name" value="FAD/NAD-bd_sf"/>
</dbReference>
<proteinExistence type="predicted"/>
<dbReference type="EMBL" id="BMWC01000001">
    <property type="protein sequence ID" value="GGW81210.1"/>
    <property type="molecule type" value="Genomic_DNA"/>
</dbReference>
<dbReference type="Pfam" id="PF18267">
    <property type="entry name" value="Rubredoxin_C"/>
    <property type="match status" value="1"/>
</dbReference>
<dbReference type="InterPro" id="IPR023753">
    <property type="entry name" value="FAD/NAD-binding_dom"/>
</dbReference>
<dbReference type="Gene3D" id="3.30.390.30">
    <property type="match status" value="1"/>
</dbReference>